<dbReference type="PROSITE" id="PS51999">
    <property type="entry name" value="ZF_GRF"/>
    <property type="match status" value="1"/>
</dbReference>
<evidence type="ECO:0000256" key="5">
    <source>
        <dbReference type="SAM" id="Phobius"/>
    </source>
</evidence>
<keyword evidence="2 4" id="KW-0863">Zinc-finger</keyword>
<evidence type="ECO:0000256" key="4">
    <source>
        <dbReference type="PROSITE-ProRule" id="PRU01343"/>
    </source>
</evidence>
<dbReference type="Pfam" id="PF06839">
    <property type="entry name" value="Zn_ribbon_GRF"/>
    <property type="match status" value="1"/>
</dbReference>
<organism evidence="7 8">
    <name type="scientific">Salvia divinorum</name>
    <name type="common">Maria pastora</name>
    <name type="synonym">Diviner's sage</name>
    <dbReference type="NCBI Taxonomy" id="28513"/>
    <lineage>
        <taxon>Eukaryota</taxon>
        <taxon>Viridiplantae</taxon>
        <taxon>Streptophyta</taxon>
        <taxon>Embryophyta</taxon>
        <taxon>Tracheophyta</taxon>
        <taxon>Spermatophyta</taxon>
        <taxon>Magnoliopsida</taxon>
        <taxon>eudicotyledons</taxon>
        <taxon>Gunneridae</taxon>
        <taxon>Pentapetalae</taxon>
        <taxon>asterids</taxon>
        <taxon>lamiids</taxon>
        <taxon>Lamiales</taxon>
        <taxon>Lamiaceae</taxon>
        <taxon>Nepetoideae</taxon>
        <taxon>Mentheae</taxon>
        <taxon>Salviinae</taxon>
        <taxon>Salvia</taxon>
        <taxon>Salvia subgen. Calosphace</taxon>
    </lineage>
</organism>
<keyword evidence="5" id="KW-0472">Membrane</keyword>
<feature type="domain" description="GRF-type" evidence="6">
    <location>
        <begin position="14"/>
        <end position="56"/>
    </location>
</feature>
<keyword evidence="5" id="KW-1133">Transmembrane helix</keyword>
<evidence type="ECO:0000256" key="1">
    <source>
        <dbReference type="ARBA" id="ARBA00022723"/>
    </source>
</evidence>
<sequence length="116" mass="12648">MYSKPGIGAQTPDCVCGRGKMELHCAGRSAMNAGRYYYKCPINAKHSGSFKWCDEYHRDGRQVLTASEEEKGKQDRVVGCTQCCGHATPNHLTSQIVVGFMAVVLILLGILIGKVV</sequence>
<keyword evidence="5" id="KW-0812">Transmembrane</keyword>
<keyword evidence="8" id="KW-1185">Reference proteome</keyword>
<proteinExistence type="predicted"/>
<protein>
    <recommendedName>
        <fullName evidence="6">GRF-type domain-containing protein</fullName>
    </recommendedName>
</protein>
<evidence type="ECO:0000256" key="2">
    <source>
        <dbReference type="ARBA" id="ARBA00022771"/>
    </source>
</evidence>
<accession>A0ABD1GA08</accession>
<evidence type="ECO:0000256" key="3">
    <source>
        <dbReference type="ARBA" id="ARBA00022833"/>
    </source>
</evidence>
<reference evidence="7 8" key="1">
    <citation type="submission" date="2024-06" db="EMBL/GenBank/DDBJ databases">
        <title>A chromosome level genome sequence of Diviner's sage (Salvia divinorum).</title>
        <authorList>
            <person name="Ford S.A."/>
            <person name="Ro D.-K."/>
            <person name="Ness R.W."/>
            <person name="Phillips M.A."/>
        </authorList>
    </citation>
    <scope>NUCLEOTIDE SEQUENCE [LARGE SCALE GENOMIC DNA]</scope>
    <source>
        <strain evidence="7">SAF-2024a</strain>
        <tissue evidence="7">Leaf</tissue>
    </source>
</reference>
<gene>
    <name evidence="7" type="ORF">AAHA92_24910</name>
</gene>
<comment type="caution">
    <text evidence="7">The sequence shown here is derived from an EMBL/GenBank/DDBJ whole genome shotgun (WGS) entry which is preliminary data.</text>
</comment>
<evidence type="ECO:0000259" key="6">
    <source>
        <dbReference type="PROSITE" id="PS51999"/>
    </source>
</evidence>
<dbReference type="GO" id="GO:0008270">
    <property type="term" value="F:zinc ion binding"/>
    <property type="evidence" value="ECO:0007669"/>
    <property type="project" value="UniProtKB-KW"/>
</dbReference>
<keyword evidence="1" id="KW-0479">Metal-binding</keyword>
<dbReference type="InterPro" id="IPR010666">
    <property type="entry name" value="Znf_GRF"/>
</dbReference>
<dbReference type="Proteomes" id="UP001567538">
    <property type="component" value="Unassembled WGS sequence"/>
</dbReference>
<dbReference type="EMBL" id="JBEAFC010000009">
    <property type="protein sequence ID" value="KAL1540575.1"/>
    <property type="molecule type" value="Genomic_DNA"/>
</dbReference>
<keyword evidence="3" id="KW-0862">Zinc</keyword>
<evidence type="ECO:0000313" key="8">
    <source>
        <dbReference type="Proteomes" id="UP001567538"/>
    </source>
</evidence>
<feature type="transmembrane region" description="Helical" evidence="5">
    <location>
        <begin position="92"/>
        <end position="112"/>
    </location>
</feature>
<evidence type="ECO:0000313" key="7">
    <source>
        <dbReference type="EMBL" id="KAL1540575.1"/>
    </source>
</evidence>
<dbReference type="AlphaFoldDB" id="A0ABD1GA08"/>
<name>A0ABD1GA08_SALDI</name>